<evidence type="ECO:0000256" key="7">
    <source>
        <dbReference type="SAM" id="Phobius"/>
    </source>
</evidence>
<feature type="transmembrane region" description="Helical" evidence="7">
    <location>
        <begin position="20"/>
        <end position="47"/>
    </location>
</feature>
<keyword evidence="4 7" id="KW-0812">Transmembrane</keyword>
<evidence type="ECO:0000256" key="2">
    <source>
        <dbReference type="ARBA" id="ARBA00022475"/>
    </source>
</evidence>
<comment type="caution">
    <text evidence="9">The sequence shown here is derived from an EMBL/GenBank/DDBJ whole genome shotgun (WGS) entry which is preliminary data.</text>
</comment>
<accession>A0A0F8VMS8</accession>
<evidence type="ECO:0000259" key="8">
    <source>
        <dbReference type="Pfam" id="PF06808"/>
    </source>
</evidence>
<proteinExistence type="predicted"/>
<feature type="domain" description="TRAP C4-dicarboxylate transport system permease DctM subunit" evidence="8">
    <location>
        <begin position="1"/>
        <end position="99"/>
    </location>
</feature>
<evidence type="ECO:0000256" key="5">
    <source>
        <dbReference type="ARBA" id="ARBA00022989"/>
    </source>
</evidence>
<comment type="subcellular location">
    <subcellularLocation>
        <location evidence="1">Cell inner membrane</location>
        <topology evidence="1">Multi-pass membrane protein</topology>
    </subcellularLocation>
</comment>
<gene>
    <name evidence="9" type="ORF">LCGC14_3165070</name>
</gene>
<dbReference type="InterPro" id="IPR004681">
    <property type="entry name" value="TRAP_DctM"/>
</dbReference>
<dbReference type="GO" id="GO:0022857">
    <property type="term" value="F:transmembrane transporter activity"/>
    <property type="evidence" value="ECO:0007669"/>
    <property type="project" value="TreeGrafter"/>
</dbReference>
<feature type="transmembrane region" description="Helical" evidence="7">
    <location>
        <begin position="59"/>
        <end position="83"/>
    </location>
</feature>
<keyword evidence="5 7" id="KW-1133">Transmembrane helix</keyword>
<protein>
    <recommendedName>
        <fullName evidence="8">TRAP C4-dicarboxylate transport system permease DctM subunit domain-containing protein</fullName>
    </recommendedName>
</protein>
<evidence type="ECO:0000256" key="4">
    <source>
        <dbReference type="ARBA" id="ARBA00022692"/>
    </source>
</evidence>
<sequence>ATIGSMLHPEMVKGGYDERFSAATAAAGGTVGIIIPPSIIFIVYGFLLNLPISELFVAGISPGAMMVGAMMLVAFIICTMNGWGHLIRLEMARVFKTGVGAGRSCSPLASCSPR</sequence>
<evidence type="ECO:0000313" key="9">
    <source>
        <dbReference type="EMBL" id="KKK45668.1"/>
    </source>
</evidence>
<dbReference type="EMBL" id="LAZR01070069">
    <property type="protein sequence ID" value="KKK45668.1"/>
    <property type="molecule type" value="Genomic_DNA"/>
</dbReference>
<name>A0A0F8VMS8_9ZZZZ</name>
<keyword evidence="2" id="KW-1003">Cell membrane</keyword>
<keyword evidence="6 7" id="KW-0472">Membrane</keyword>
<feature type="non-terminal residue" evidence="9">
    <location>
        <position position="1"/>
    </location>
</feature>
<dbReference type="Pfam" id="PF06808">
    <property type="entry name" value="DctM"/>
    <property type="match status" value="1"/>
</dbReference>
<organism evidence="9">
    <name type="scientific">marine sediment metagenome</name>
    <dbReference type="NCBI Taxonomy" id="412755"/>
    <lineage>
        <taxon>unclassified sequences</taxon>
        <taxon>metagenomes</taxon>
        <taxon>ecological metagenomes</taxon>
    </lineage>
</organism>
<dbReference type="AlphaFoldDB" id="A0A0F8VMS8"/>
<evidence type="ECO:0000256" key="3">
    <source>
        <dbReference type="ARBA" id="ARBA00022519"/>
    </source>
</evidence>
<keyword evidence="3" id="KW-0997">Cell inner membrane</keyword>
<evidence type="ECO:0000256" key="1">
    <source>
        <dbReference type="ARBA" id="ARBA00004429"/>
    </source>
</evidence>
<dbReference type="GO" id="GO:0005886">
    <property type="term" value="C:plasma membrane"/>
    <property type="evidence" value="ECO:0007669"/>
    <property type="project" value="UniProtKB-SubCell"/>
</dbReference>
<evidence type="ECO:0000256" key="6">
    <source>
        <dbReference type="ARBA" id="ARBA00023136"/>
    </source>
</evidence>
<dbReference type="PANTHER" id="PTHR33362">
    <property type="entry name" value="SIALIC ACID TRAP TRANSPORTER PERMEASE PROTEIN SIAT-RELATED"/>
    <property type="match status" value="1"/>
</dbReference>
<reference evidence="9" key="1">
    <citation type="journal article" date="2015" name="Nature">
        <title>Complex archaea that bridge the gap between prokaryotes and eukaryotes.</title>
        <authorList>
            <person name="Spang A."/>
            <person name="Saw J.H."/>
            <person name="Jorgensen S.L."/>
            <person name="Zaremba-Niedzwiedzka K."/>
            <person name="Martijn J."/>
            <person name="Lind A.E."/>
            <person name="van Eijk R."/>
            <person name="Schleper C."/>
            <person name="Guy L."/>
            <person name="Ettema T.J."/>
        </authorList>
    </citation>
    <scope>NUCLEOTIDE SEQUENCE</scope>
</reference>
<dbReference type="InterPro" id="IPR010656">
    <property type="entry name" value="DctM"/>
</dbReference>